<keyword evidence="3" id="KW-1185">Reference proteome</keyword>
<feature type="compositionally biased region" description="Basic and acidic residues" evidence="1">
    <location>
        <begin position="41"/>
        <end position="65"/>
    </location>
</feature>
<proteinExistence type="predicted"/>
<comment type="caution">
    <text evidence="2">The sequence shown here is derived from an EMBL/GenBank/DDBJ whole genome shotgun (WGS) entry which is preliminary data.</text>
</comment>
<gene>
    <name evidence="2" type="ORF">U0C82_12895</name>
</gene>
<feature type="region of interest" description="Disordered" evidence="1">
    <location>
        <begin position="41"/>
        <end position="72"/>
    </location>
</feature>
<name>A0ABU5I4L8_9HYPH</name>
<reference evidence="2 3" key="1">
    <citation type="submission" date="2023-12" db="EMBL/GenBank/DDBJ databases">
        <title>Description of Novel Strain Fulvimarina sp. 2208YS6-2-32 isolated from Uroteuthis (Photololigo) edulis.</title>
        <authorList>
            <person name="Park J.-S."/>
        </authorList>
    </citation>
    <scope>NUCLEOTIDE SEQUENCE [LARGE SCALE GENOMIC DNA]</scope>
    <source>
        <strain evidence="2 3">2208YS6-2-32</strain>
    </source>
</reference>
<accession>A0ABU5I4L8</accession>
<evidence type="ECO:0000313" key="3">
    <source>
        <dbReference type="Proteomes" id="UP001294412"/>
    </source>
</evidence>
<protein>
    <submittedName>
        <fullName evidence="2">Uncharacterized protein</fullName>
    </submittedName>
</protein>
<sequence length="72" mass="7820">MTMSDAATEVRRCAEALTKALNDAAAAGQSMTVEVVQHERDGARADRREVIVHHHDADSGIKPEDLNSANDY</sequence>
<dbReference type="EMBL" id="JAXLPB010000004">
    <property type="protein sequence ID" value="MDY8110037.1"/>
    <property type="molecule type" value="Genomic_DNA"/>
</dbReference>
<dbReference type="RefSeq" id="WP_322187566.1">
    <property type="nucleotide sequence ID" value="NZ_JAXLPB010000004.1"/>
</dbReference>
<dbReference type="Proteomes" id="UP001294412">
    <property type="component" value="Unassembled WGS sequence"/>
</dbReference>
<evidence type="ECO:0000313" key="2">
    <source>
        <dbReference type="EMBL" id="MDY8110037.1"/>
    </source>
</evidence>
<organism evidence="2 3">
    <name type="scientific">Fulvimarina uroteuthidis</name>
    <dbReference type="NCBI Taxonomy" id="3098149"/>
    <lineage>
        <taxon>Bacteria</taxon>
        <taxon>Pseudomonadati</taxon>
        <taxon>Pseudomonadota</taxon>
        <taxon>Alphaproteobacteria</taxon>
        <taxon>Hyphomicrobiales</taxon>
        <taxon>Aurantimonadaceae</taxon>
        <taxon>Fulvimarina</taxon>
    </lineage>
</organism>
<evidence type="ECO:0000256" key="1">
    <source>
        <dbReference type="SAM" id="MobiDB-lite"/>
    </source>
</evidence>